<sequence length="307" mass="32281">MFSNKLFRGIIIIAVFATSLSLVACGGGESNTVDTSPVSALDPILINNFNAALIAKQGYTALTQLSDQTTALIPNTTATTSLAVVNISNYSLNDYKLAQADALVTSCTGSGSRSSSDPTVNPIIISYVACVEGNTSTTGTVSFDVTGTIAFTDLQITDNTSNITVTLNGSATVIISSDVATGENTFTFKGTLLSVKKELDVVNLQNFNVTQITNINTQIITLTIDYSLSSSLIVGSLNVETINPFKTTIGMAYPFAGQLVVTAAQGSKVRLTVNSDIGNNAITLDIDPDGTGYDPTLSQPYSWEEFF</sequence>
<reference evidence="1" key="1">
    <citation type="submission" date="2018-06" db="EMBL/GenBank/DDBJ databases">
        <authorList>
            <person name="Zhirakovskaya E."/>
        </authorList>
    </citation>
    <scope>NUCLEOTIDE SEQUENCE</scope>
</reference>
<dbReference type="PROSITE" id="PS51257">
    <property type="entry name" value="PROKAR_LIPOPROTEIN"/>
    <property type="match status" value="1"/>
</dbReference>
<proteinExistence type="predicted"/>
<organism evidence="1">
    <name type="scientific">hydrothermal vent metagenome</name>
    <dbReference type="NCBI Taxonomy" id="652676"/>
    <lineage>
        <taxon>unclassified sequences</taxon>
        <taxon>metagenomes</taxon>
        <taxon>ecological metagenomes</taxon>
    </lineage>
</organism>
<dbReference type="EMBL" id="UOFS01000037">
    <property type="protein sequence ID" value="VAW98426.1"/>
    <property type="molecule type" value="Genomic_DNA"/>
</dbReference>
<name>A0A3B1B019_9ZZZZ</name>
<accession>A0A3B1B019</accession>
<protein>
    <recommendedName>
        <fullName evidence="2">Lipoprotein</fullName>
    </recommendedName>
</protein>
<evidence type="ECO:0008006" key="2">
    <source>
        <dbReference type="Google" id="ProtNLM"/>
    </source>
</evidence>
<gene>
    <name evidence="1" type="ORF">MNBD_GAMMA22-2501</name>
</gene>
<dbReference type="AlphaFoldDB" id="A0A3B1B019"/>
<evidence type="ECO:0000313" key="1">
    <source>
        <dbReference type="EMBL" id="VAW98426.1"/>
    </source>
</evidence>